<dbReference type="Pfam" id="PF01794">
    <property type="entry name" value="Ferric_reduct"/>
    <property type="match status" value="1"/>
</dbReference>
<comment type="cofactor">
    <cofactor evidence="1">
        <name>FAD</name>
        <dbReference type="ChEBI" id="CHEBI:57692"/>
    </cofactor>
</comment>
<evidence type="ECO:0000256" key="12">
    <source>
        <dbReference type="ARBA" id="ARBA00023136"/>
    </source>
</evidence>
<evidence type="ECO:0000256" key="2">
    <source>
        <dbReference type="ARBA" id="ARBA00004141"/>
    </source>
</evidence>
<feature type="domain" description="FAD-binding FR-type" evidence="14">
    <location>
        <begin position="213"/>
        <end position="311"/>
    </location>
</feature>
<evidence type="ECO:0000256" key="4">
    <source>
        <dbReference type="ARBA" id="ARBA00022692"/>
    </source>
</evidence>
<dbReference type="PRINTS" id="PR00406">
    <property type="entry name" value="CYTB5RDTASE"/>
</dbReference>
<dbReference type="GO" id="GO:0051537">
    <property type="term" value="F:2 iron, 2 sulfur cluster binding"/>
    <property type="evidence" value="ECO:0007669"/>
    <property type="project" value="UniProtKB-KW"/>
</dbReference>
<evidence type="ECO:0000313" key="16">
    <source>
        <dbReference type="Proteomes" id="UP000608345"/>
    </source>
</evidence>
<evidence type="ECO:0000256" key="6">
    <source>
        <dbReference type="ARBA" id="ARBA00022723"/>
    </source>
</evidence>
<keyword evidence="6" id="KW-0479">Metal-binding</keyword>
<keyword evidence="11" id="KW-0411">Iron-sulfur</keyword>
<dbReference type="AlphaFoldDB" id="A0A918MVU3"/>
<reference evidence="15" key="1">
    <citation type="journal article" date="2014" name="Int. J. Syst. Evol. Microbiol.">
        <title>Complete genome sequence of Corynebacterium casei LMG S-19264T (=DSM 44701T), isolated from a smear-ripened cheese.</title>
        <authorList>
            <consortium name="US DOE Joint Genome Institute (JGI-PGF)"/>
            <person name="Walter F."/>
            <person name="Albersmeier A."/>
            <person name="Kalinowski J."/>
            <person name="Ruckert C."/>
        </authorList>
    </citation>
    <scope>NUCLEOTIDE SEQUENCE</scope>
    <source>
        <strain evidence="15">KCTC 23732</strain>
    </source>
</reference>
<sequence length="440" mass="49760">MKTLLISFVSLITLAWGYDVFYLNPPLQGALPWLIQRQGLYLSGLWAIALMSLVMVLSIRPAWLEKPLGGMDKMYRLHKWAGILGISAAGLHWLLDMSSDLLKSWIGKTGRPPKGDLTEFATMFRSFAKDSGELIIYALLIMLVLTLWKKFPYKFWRYVHKVMPVFFLLLVFHTVVLAPSNYWTQPVGILLAILFVPACIASIISLTGLIGKPRQATGTIESIRVHNEDMTEITCKMDASWKAHHAGQFAFLTFDRHEGAHPFTISSAPGNDRRISFQIKALGDYTRHLSRKINVGQQIKAEGPYGCFDLNRLDAGSHHTMIAGGIGITPFLSWLEACQKSPDTTPSTDLHYCLRNAQQDPFIDRIRQLCEALPAVRLHVHESEKGDYLNAEKLAQTLAQKERTSIWFCGPSSLADSLKSNLKKWWHGKFSFHQEAFEMR</sequence>
<dbReference type="PROSITE" id="PS51384">
    <property type="entry name" value="FAD_FR"/>
    <property type="match status" value="1"/>
</dbReference>
<accession>A0A918MVU3</accession>
<feature type="transmembrane region" description="Helical" evidence="13">
    <location>
        <begin position="41"/>
        <end position="59"/>
    </location>
</feature>
<dbReference type="Pfam" id="PF08022">
    <property type="entry name" value="FAD_binding_8"/>
    <property type="match status" value="1"/>
</dbReference>
<keyword evidence="16" id="KW-1185">Reference proteome</keyword>
<dbReference type="InterPro" id="IPR013130">
    <property type="entry name" value="Fe3_Rdtase_TM_dom"/>
</dbReference>
<dbReference type="InterPro" id="IPR001433">
    <property type="entry name" value="OxRdtase_FAD/NAD-bd"/>
</dbReference>
<evidence type="ECO:0000256" key="10">
    <source>
        <dbReference type="ARBA" id="ARBA00023004"/>
    </source>
</evidence>
<keyword evidence="10" id="KW-0408">Iron</keyword>
<dbReference type="Proteomes" id="UP000608345">
    <property type="component" value="Unassembled WGS sequence"/>
</dbReference>
<gene>
    <name evidence="15" type="ORF">GCM10011450_04110</name>
</gene>
<dbReference type="GO" id="GO:0016020">
    <property type="term" value="C:membrane"/>
    <property type="evidence" value="ECO:0007669"/>
    <property type="project" value="UniProtKB-SubCell"/>
</dbReference>
<dbReference type="SFLD" id="SFLDG01168">
    <property type="entry name" value="Ferric_reductase_subgroup_(FRE"/>
    <property type="match status" value="1"/>
</dbReference>
<dbReference type="SFLD" id="SFLDS00052">
    <property type="entry name" value="Ferric_Reductase_Domain"/>
    <property type="match status" value="1"/>
</dbReference>
<feature type="transmembrane region" description="Helical" evidence="13">
    <location>
        <begin position="189"/>
        <end position="210"/>
    </location>
</feature>
<dbReference type="GO" id="GO:0016491">
    <property type="term" value="F:oxidoreductase activity"/>
    <property type="evidence" value="ECO:0007669"/>
    <property type="project" value="UniProtKB-KW"/>
</dbReference>
<evidence type="ECO:0000256" key="1">
    <source>
        <dbReference type="ARBA" id="ARBA00001974"/>
    </source>
</evidence>
<dbReference type="Pfam" id="PF00175">
    <property type="entry name" value="NAD_binding_1"/>
    <property type="match status" value="1"/>
</dbReference>
<dbReference type="RefSeq" id="WP_189383781.1">
    <property type="nucleotide sequence ID" value="NZ_BAABFY010000057.1"/>
</dbReference>
<reference evidence="15" key="2">
    <citation type="submission" date="2020-09" db="EMBL/GenBank/DDBJ databases">
        <authorList>
            <person name="Sun Q."/>
            <person name="Kim S."/>
        </authorList>
    </citation>
    <scope>NUCLEOTIDE SEQUENCE</scope>
    <source>
        <strain evidence="15">KCTC 23732</strain>
    </source>
</reference>
<dbReference type="InterPro" id="IPR050415">
    <property type="entry name" value="MRET"/>
</dbReference>
<keyword evidence="9" id="KW-0560">Oxidoreductase</keyword>
<dbReference type="Gene3D" id="2.40.30.10">
    <property type="entry name" value="Translation factors"/>
    <property type="match status" value="1"/>
</dbReference>
<evidence type="ECO:0000256" key="3">
    <source>
        <dbReference type="ARBA" id="ARBA00022630"/>
    </source>
</evidence>
<evidence type="ECO:0000256" key="9">
    <source>
        <dbReference type="ARBA" id="ARBA00023002"/>
    </source>
</evidence>
<proteinExistence type="predicted"/>
<keyword evidence="8 13" id="KW-1133">Transmembrane helix</keyword>
<dbReference type="PANTHER" id="PTHR47354:SF8">
    <property type="entry name" value="1,2-PHENYLACETYL-COA EPOXIDASE, SUBUNIT E"/>
    <property type="match status" value="1"/>
</dbReference>
<keyword evidence="4 13" id="KW-0812">Transmembrane</keyword>
<comment type="subcellular location">
    <subcellularLocation>
        <location evidence="2">Membrane</location>
        <topology evidence="2">Multi-pass membrane protein</topology>
    </subcellularLocation>
</comment>
<evidence type="ECO:0000256" key="8">
    <source>
        <dbReference type="ARBA" id="ARBA00022989"/>
    </source>
</evidence>
<feature type="transmembrane region" description="Helical" evidence="13">
    <location>
        <begin position="163"/>
        <end position="183"/>
    </location>
</feature>
<keyword evidence="3" id="KW-0285">Flavoprotein</keyword>
<dbReference type="CDD" id="cd06198">
    <property type="entry name" value="FNR_like_3"/>
    <property type="match status" value="1"/>
</dbReference>
<evidence type="ECO:0000256" key="13">
    <source>
        <dbReference type="SAM" id="Phobius"/>
    </source>
</evidence>
<evidence type="ECO:0000313" key="15">
    <source>
        <dbReference type="EMBL" id="GGW77548.1"/>
    </source>
</evidence>
<dbReference type="InterPro" id="IPR017938">
    <property type="entry name" value="Riboflavin_synthase-like_b-brl"/>
</dbReference>
<organism evidence="15 16">
    <name type="scientific">Advenella faeciporci</name>
    <dbReference type="NCBI Taxonomy" id="797535"/>
    <lineage>
        <taxon>Bacteria</taxon>
        <taxon>Pseudomonadati</taxon>
        <taxon>Pseudomonadota</taxon>
        <taxon>Betaproteobacteria</taxon>
        <taxon>Burkholderiales</taxon>
        <taxon>Alcaligenaceae</taxon>
    </lineage>
</organism>
<comment type="caution">
    <text evidence="15">The sequence shown here is derived from an EMBL/GenBank/DDBJ whole genome shotgun (WGS) entry which is preliminary data.</text>
</comment>
<name>A0A918MVU3_9BURK</name>
<dbReference type="InterPro" id="IPR017927">
    <property type="entry name" value="FAD-bd_FR_type"/>
</dbReference>
<keyword evidence="5" id="KW-0001">2Fe-2S</keyword>
<evidence type="ECO:0000256" key="5">
    <source>
        <dbReference type="ARBA" id="ARBA00022714"/>
    </source>
</evidence>
<dbReference type="Gene3D" id="3.40.50.80">
    <property type="entry name" value="Nucleotide-binding domain of ferredoxin-NADP reductase (FNR) module"/>
    <property type="match status" value="1"/>
</dbReference>
<feature type="transmembrane region" description="Helical" evidence="13">
    <location>
        <begin position="80"/>
        <end position="95"/>
    </location>
</feature>
<dbReference type="SUPFAM" id="SSF52343">
    <property type="entry name" value="Ferredoxin reductase-like, C-terminal NADP-linked domain"/>
    <property type="match status" value="1"/>
</dbReference>
<evidence type="ECO:0000259" key="14">
    <source>
        <dbReference type="PROSITE" id="PS51384"/>
    </source>
</evidence>
<keyword evidence="7" id="KW-0274">FAD</keyword>
<evidence type="ECO:0000256" key="7">
    <source>
        <dbReference type="ARBA" id="ARBA00022827"/>
    </source>
</evidence>
<protein>
    <recommendedName>
        <fullName evidence="14">FAD-binding FR-type domain-containing protein</fullName>
    </recommendedName>
</protein>
<evidence type="ECO:0000256" key="11">
    <source>
        <dbReference type="ARBA" id="ARBA00023014"/>
    </source>
</evidence>
<dbReference type="EMBL" id="BMYS01000002">
    <property type="protein sequence ID" value="GGW77548.1"/>
    <property type="molecule type" value="Genomic_DNA"/>
</dbReference>
<dbReference type="PANTHER" id="PTHR47354">
    <property type="entry name" value="NADH OXIDOREDUCTASE HCR"/>
    <property type="match status" value="1"/>
</dbReference>
<dbReference type="InterPro" id="IPR039261">
    <property type="entry name" value="FNR_nucleotide-bd"/>
</dbReference>
<dbReference type="InterPro" id="IPR013112">
    <property type="entry name" value="FAD-bd_8"/>
</dbReference>
<dbReference type="SUPFAM" id="SSF63380">
    <property type="entry name" value="Riboflavin synthase domain-like"/>
    <property type="match status" value="1"/>
</dbReference>
<dbReference type="GO" id="GO:0046872">
    <property type="term" value="F:metal ion binding"/>
    <property type="evidence" value="ECO:0007669"/>
    <property type="project" value="UniProtKB-KW"/>
</dbReference>
<dbReference type="GO" id="GO:0050660">
    <property type="term" value="F:flavin adenine dinucleotide binding"/>
    <property type="evidence" value="ECO:0007669"/>
    <property type="project" value="TreeGrafter"/>
</dbReference>
<keyword evidence="12 13" id="KW-0472">Membrane</keyword>
<feature type="transmembrane region" description="Helical" evidence="13">
    <location>
        <begin position="134"/>
        <end position="151"/>
    </location>
</feature>